<accession>A0A1I3VJY7</accession>
<dbReference type="CDD" id="cd07814">
    <property type="entry name" value="SRPBCC_CalC_Aha1-like"/>
    <property type="match status" value="1"/>
</dbReference>
<evidence type="ECO:0000313" key="3">
    <source>
        <dbReference type="EMBL" id="SFJ95472.1"/>
    </source>
</evidence>
<dbReference type="Gene3D" id="3.30.530.20">
    <property type="match status" value="1"/>
</dbReference>
<dbReference type="SUPFAM" id="SSF55961">
    <property type="entry name" value="Bet v1-like"/>
    <property type="match status" value="1"/>
</dbReference>
<dbReference type="EMBL" id="FOQO01000017">
    <property type="protein sequence ID" value="SFJ95472.1"/>
    <property type="molecule type" value="Genomic_DNA"/>
</dbReference>
<feature type="domain" description="Activator of Hsp90 ATPase homologue 1/2-like C-terminal" evidence="2">
    <location>
        <begin position="11"/>
        <end position="141"/>
    </location>
</feature>
<dbReference type="RefSeq" id="WP_090632501.1">
    <property type="nucleotide sequence ID" value="NZ_FOQO01000017.1"/>
</dbReference>
<dbReference type="InterPro" id="IPR023393">
    <property type="entry name" value="START-like_dom_sf"/>
</dbReference>
<keyword evidence="4" id="KW-1185">Reference proteome</keyword>
<name>A0A1I3VJY7_9SPHI</name>
<reference evidence="3 4" key="1">
    <citation type="submission" date="2016-10" db="EMBL/GenBank/DDBJ databases">
        <authorList>
            <person name="de Groot N.N."/>
        </authorList>
    </citation>
    <scope>NUCLEOTIDE SEQUENCE [LARGE SCALE GENOMIC DNA]</scope>
    <source>
        <strain evidence="3 4">RK1</strain>
    </source>
</reference>
<dbReference type="STRING" id="1477437.SAMN05444682_11741"/>
<evidence type="ECO:0000259" key="2">
    <source>
        <dbReference type="Pfam" id="PF08327"/>
    </source>
</evidence>
<evidence type="ECO:0000256" key="1">
    <source>
        <dbReference type="ARBA" id="ARBA00006817"/>
    </source>
</evidence>
<evidence type="ECO:0000313" key="4">
    <source>
        <dbReference type="Proteomes" id="UP000198670"/>
    </source>
</evidence>
<dbReference type="AlphaFoldDB" id="A0A1I3VJY7"/>
<dbReference type="InterPro" id="IPR013538">
    <property type="entry name" value="ASHA1/2-like_C"/>
</dbReference>
<comment type="similarity">
    <text evidence="1">Belongs to the AHA1 family.</text>
</comment>
<proteinExistence type="inferred from homology"/>
<dbReference type="Proteomes" id="UP000198670">
    <property type="component" value="Unassembled WGS sequence"/>
</dbReference>
<protein>
    <submittedName>
        <fullName evidence="3">Activator of Hsp90 ATPase homolog 1-like protein</fullName>
    </submittedName>
</protein>
<dbReference type="OrthoDB" id="384974at2"/>
<sequence length="148" mass="16586">MLTLQFSKEIKAPAQKVWDTLWNPDTYLKWTKAFNPEDAGGSIQSDWQVGGKTLFLDSKGSGMVSTIKSLNKPYDVVFEHLGELTDGKEDTTSEKVKDWAGSLEEYHLSETNGTTLLRASVQTAPEWEEHMNSAFAKGLEEVKKLSEQ</sequence>
<dbReference type="Pfam" id="PF08327">
    <property type="entry name" value="AHSA1"/>
    <property type="match status" value="1"/>
</dbReference>
<gene>
    <name evidence="3" type="ORF">SAMN05444682_11741</name>
</gene>
<organism evidence="3 4">
    <name type="scientific">Parapedobacter indicus</name>
    <dbReference type="NCBI Taxonomy" id="1477437"/>
    <lineage>
        <taxon>Bacteria</taxon>
        <taxon>Pseudomonadati</taxon>
        <taxon>Bacteroidota</taxon>
        <taxon>Sphingobacteriia</taxon>
        <taxon>Sphingobacteriales</taxon>
        <taxon>Sphingobacteriaceae</taxon>
        <taxon>Parapedobacter</taxon>
    </lineage>
</organism>